<feature type="transmembrane region" description="Helical" evidence="2">
    <location>
        <begin position="100"/>
        <end position="124"/>
    </location>
</feature>
<evidence type="ECO:0000256" key="2">
    <source>
        <dbReference type="SAM" id="Phobius"/>
    </source>
</evidence>
<keyword evidence="4" id="KW-1185">Reference proteome</keyword>
<keyword evidence="2" id="KW-0472">Membrane</keyword>
<accession>A0ABR0KJV7</accession>
<keyword evidence="2" id="KW-1133">Transmembrane helix</keyword>
<dbReference type="Proteomes" id="UP001345013">
    <property type="component" value="Unassembled WGS sequence"/>
</dbReference>
<evidence type="ECO:0000256" key="1">
    <source>
        <dbReference type="SAM" id="MobiDB-lite"/>
    </source>
</evidence>
<sequence length="248" mass="28321">MYHEPRTRKDEEMKAFKTRWGYKPFRKDKGRLGCIHPSPSTTPPAVMAAWTSLGLFILSGAWFAVSTVGYGLIWKFTHPLPKGETMNIERIFETHPINRWAVNVVISWFTCTFMFIQTFFLVAYRMDRRVKRDFARQVRMGLAVKSAAADQDNWDEEELDLAEAKRSDAIAERAQYDRENANKTVENKQEDRYAAPVGRSAAAGGLPAVPPRYETDPPMVGKLSRDNPRAPPSIGGPMQNFPRRERPN</sequence>
<evidence type="ECO:0000313" key="4">
    <source>
        <dbReference type="Proteomes" id="UP001345013"/>
    </source>
</evidence>
<protein>
    <submittedName>
        <fullName evidence="3">Uncharacterized protein</fullName>
    </submittedName>
</protein>
<name>A0ABR0KJV7_9EURO</name>
<reference evidence="3 4" key="1">
    <citation type="submission" date="2023-08" db="EMBL/GenBank/DDBJ databases">
        <title>Black Yeasts Isolated from many extreme environments.</title>
        <authorList>
            <person name="Coleine C."/>
            <person name="Stajich J.E."/>
            <person name="Selbmann L."/>
        </authorList>
    </citation>
    <scope>NUCLEOTIDE SEQUENCE [LARGE SCALE GENOMIC DNA]</scope>
    <source>
        <strain evidence="3 4">CCFEE 5885</strain>
    </source>
</reference>
<comment type="caution">
    <text evidence="3">The sequence shown here is derived from an EMBL/GenBank/DDBJ whole genome shotgun (WGS) entry which is preliminary data.</text>
</comment>
<feature type="transmembrane region" description="Helical" evidence="2">
    <location>
        <begin position="53"/>
        <end position="73"/>
    </location>
</feature>
<organism evidence="3 4">
    <name type="scientific">Lithohypha guttulata</name>
    <dbReference type="NCBI Taxonomy" id="1690604"/>
    <lineage>
        <taxon>Eukaryota</taxon>
        <taxon>Fungi</taxon>
        <taxon>Dikarya</taxon>
        <taxon>Ascomycota</taxon>
        <taxon>Pezizomycotina</taxon>
        <taxon>Eurotiomycetes</taxon>
        <taxon>Chaetothyriomycetidae</taxon>
        <taxon>Chaetothyriales</taxon>
        <taxon>Trichomeriaceae</taxon>
        <taxon>Lithohypha</taxon>
    </lineage>
</organism>
<feature type="region of interest" description="Disordered" evidence="1">
    <location>
        <begin position="172"/>
        <end position="248"/>
    </location>
</feature>
<keyword evidence="2" id="KW-0812">Transmembrane</keyword>
<proteinExistence type="predicted"/>
<dbReference type="EMBL" id="JAVRRG010000013">
    <property type="protein sequence ID" value="KAK5098604.1"/>
    <property type="molecule type" value="Genomic_DNA"/>
</dbReference>
<evidence type="ECO:0000313" key="3">
    <source>
        <dbReference type="EMBL" id="KAK5098604.1"/>
    </source>
</evidence>
<feature type="compositionally biased region" description="Basic and acidic residues" evidence="1">
    <location>
        <begin position="172"/>
        <end position="193"/>
    </location>
</feature>
<gene>
    <name evidence="3" type="ORF">LTR24_001709</name>
</gene>